<dbReference type="AlphaFoldDB" id="A0A7R8X2Z1"/>
<dbReference type="Proteomes" id="UP000677054">
    <property type="component" value="Unassembled WGS sequence"/>
</dbReference>
<sequence length="125" mass="13838">MAHRLGVLVCVVMMAMLGAQGRPRYVAIPLEDLEEFLVEESRHHPQVMLMRRAGRAADRGQADAPVYNAHASPYYADQSQYEAAPSDRFERGAGHYGGGDYVDYGAYTGSKGAFGWYTDHPVGYH</sequence>
<proteinExistence type="predicted"/>
<feature type="chain" id="PRO_5036402404" evidence="1">
    <location>
        <begin position="22"/>
        <end position="125"/>
    </location>
</feature>
<accession>A0A7R8X2Z1</accession>
<dbReference type="EMBL" id="LR899700">
    <property type="protein sequence ID" value="CAD7241841.1"/>
    <property type="molecule type" value="Genomic_DNA"/>
</dbReference>
<name>A0A7R8X2Z1_9CRUS</name>
<dbReference type="EMBL" id="CAJPEV010000183">
    <property type="protein sequence ID" value="CAG0881962.1"/>
    <property type="molecule type" value="Genomic_DNA"/>
</dbReference>
<protein>
    <submittedName>
        <fullName evidence="2">Uncharacterized protein</fullName>
    </submittedName>
</protein>
<keyword evidence="1" id="KW-0732">Signal</keyword>
<feature type="signal peptide" evidence="1">
    <location>
        <begin position="1"/>
        <end position="21"/>
    </location>
</feature>
<evidence type="ECO:0000256" key="1">
    <source>
        <dbReference type="SAM" id="SignalP"/>
    </source>
</evidence>
<reference evidence="2" key="1">
    <citation type="submission" date="2020-11" db="EMBL/GenBank/DDBJ databases">
        <authorList>
            <person name="Tran Van P."/>
        </authorList>
    </citation>
    <scope>NUCLEOTIDE SEQUENCE</scope>
</reference>
<evidence type="ECO:0000313" key="2">
    <source>
        <dbReference type="EMBL" id="CAD7241841.1"/>
    </source>
</evidence>
<keyword evidence="3" id="KW-1185">Reference proteome</keyword>
<gene>
    <name evidence="2" type="ORF">DSTB1V02_LOCUS1819</name>
</gene>
<organism evidence="2">
    <name type="scientific">Darwinula stevensoni</name>
    <dbReference type="NCBI Taxonomy" id="69355"/>
    <lineage>
        <taxon>Eukaryota</taxon>
        <taxon>Metazoa</taxon>
        <taxon>Ecdysozoa</taxon>
        <taxon>Arthropoda</taxon>
        <taxon>Crustacea</taxon>
        <taxon>Oligostraca</taxon>
        <taxon>Ostracoda</taxon>
        <taxon>Podocopa</taxon>
        <taxon>Podocopida</taxon>
        <taxon>Darwinulocopina</taxon>
        <taxon>Darwinuloidea</taxon>
        <taxon>Darwinulidae</taxon>
        <taxon>Darwinula</taxon>
    </lineage>
</organism>
<evidence type="ECO:0000313" key="3">
    <source>
        <dbReference type="Proteomes" id="UP000677054"/>
    </source>
</evidence>